<comment type="caution">
    <text evidence="6">The sequence shown here is derived from an EMBL/GenBank/DDBJ whole genome shotgun (WGS) entry which is preliminary data.</text>
</comment>
<feature type="transmembrane region" description="Helical" evidence="5">
    <location>
        <begin position="105"/>
        <end position="123"/>
    </location>
</feature>
<feature type="transmembrane region" description="Helical" evidence="5">
    <location>
        <begin position="273"/>
        <end position="294"/>
    </location>
</feature>
<dbReference type="AlphaFoldDB" id="A0A9P9AMA7"/>
<sequence>MGAHYSKTEKDHTCPDHSLAEDATKPLFGSTSFFEFNKILAGSCAAFTCLVILAFVLMHITHYSKPNEQSKILKICLLLPFYAVICFLSVAFPSAFVYLSPWLDFVQSISLGAFFLLMCQFVSPSDSQRDVFFATLVIKDKKSPTGTGDGLIWFRRRWLMIFQYPVVALVAAIATDITQAADIYCEWLSKPYFARLWINLARNISLTLAVLSVLKFYGALKSHTKQHKPLAKLIAFKAVVGLGFLQRVIFWILTDAKVLNPTDTLTFADLNIGIPNLLTCLEMVPLSLFFLYAYSWNPYILHMSSSARAYQGGAHALLDMLNPKDIIDAIIFAFTMNSERSRLAKAQAQDSALSPEYSLLEDHYQRREV</sequence>
<dbReference type="PANTHER" id="PTHR23423">
    <property type="entry name" value="ORGANIC SOLUTE TRANSPORTER-RELATED"/>
    <property type="match status" value="1"/>
</dbReference>
<evidence type="ECO:0000313" key="7">
    <source>
        <dbReference type="Proteomes" id="UP000777438"/>
    </source>
</evidence>
<dbReference type="Pfam" id="PF03619">
    <property type="entry name" value="Solute_trans_a"/>
    <property type="match status" value="1"/>
</dbReference>
<keyword evidence="7" id="KW-1185">Reference proteome</keyword>
<accession>A0A9P9AMA7</accession>
<keyword evidence="3 5" id="KW-1133">Transmembrane helix</keyword>
<comment type="subcellular location">
    <subcellularLocation>
        <location evidence="1">Membrane</location>
        <topology evidence="1">Multi-pass membrane protein</topology>
    </subcellularLocation>
</comment>
<evidence type="ECO:0000256" key="4">
    <source>
        <dbReference type="ARBA" id="ARBA00023136"/>
    </source>
</evidence>
<feature type="transmembrane region" description="Helical" evidence="5">
    <location>
        <begin position="200"/>
        <end position="218"/>
    </location>
</feature>
<dbReference type="OrthoDB" id="5348404at2759"/>
<evidence type="ECO:0000256" key="1">
    <source>
        <dbReference type="ARBA" id="ARBA00004141"/>
    </source>
</evidence>
<evidence type="ECO:0000256" key="3">
    <source>
        <dbReference type="ARBA" id="ARBA00022989"/>
    </source>
</evidence>
<dbReference type="InterPro" id="IPR005178">
    <property type="entry name" value="Ostalpha/TMEM184C"/>
</dbReference>
<organism evidence="6 7">
    <name type="scientific">Thelonectria olida</name>
    <dbReference type="NCBI Taxonomy" id="1576542"/>
    <lineage>
        <taxon>Eukaryota</taxon>
        <taxon>Fungi</taxon>
        <taxon>Dikarya</taxon>
        <taxon>Ascomycota</taxon>
        <taxon>Pezizomycotina</taxon>
        <taxon>Sordariomycetes</taxon>
        <taxon>Hypocreomycetidae</taxon>
        <taxon>Hypocreales</taxon>
        <taxon>Nectriaceae</taxon>
        <taxon>Thelonectria</taxon>
    </lineage>
</organism>
<keyword evidence="2 5" id="KW-0812">Transmembrane</keyword>
<protein>
    <submittedName>
        <fullName evidence="6">Organic solute transporter Ostalpha-domain-containing protein</fullName>
    </submittedName>
</protein>
<feature type="transmembrane region" description="Helical" evidence="5">
    <location>
        <begin position="39"/>
        <end position="60"/>
    </location>
</feature>
<evidence type="ECO:0000256" key="5">
    <source>
        <dbReference type="SAM" id="Phobius"/>
    </source>
</evidence>
<feature type="transmembrane region" description="Helical" evidence="5">
    <location>
        <begin position="72"/>
        <end position="99"/>
    </location>
</feature>
<evidence type="ECO:0000313" key="6">
    <source>
        <dbReference type="EMBL" id="KAH6886164.1"/>
    </source>
</evidence>
<dbReference type="Proteomes" id="UP000777438">
    <property type="component" value="Unassembled WGS sequence"/>
</dbReference>
<evidence type="ECO:0000256" key="2">
    <source>
        <dbReference type="ARBA" id="ARBA00022692"/>
    </source>
</evidence>
<name>A0A9P9AMA7_9HYPO</name>
<gene>
    <name evidence="6" type="ORF">B0T10DRAFT_575817</name>
</gene>
<feature type="transmembrane region" description="Helical" evidence="5">
    <location>
        <begin position="161"/>
        <end position="180"/>
    </location>
</feature>
<dbReference type="SMART" id="SM01417">
    <property type="entry name" value="Solute_trans_a"/>
    <property type="match status" value="1"/>
</dbReference>
<proteinExistence type="predicted"/>
<feature type="transmembrane region" description="Helical" evidence="5">
    <location>
        <begin position="230"/>
        <end position="253"/>
    </location>
</feature>
<dbReference type="GO" id="GO:0016020">
    <property type="term" value="C:membrane"/>
    <property type="evidence" value="ECO:0007669"/>
    <property type="project" value="UniProtKB-SubCell"/>
</dbReference>
<keyword evidence="4 5" id="KW-0472">Membrane</keyword>
<reference evidence="6 7" key="1">
    <citation type="journal article" date="2021" name="Nat. Commun.">
        <title>Genetic determinants of endophytism in the Arabidopsis root mycobiome.</title>
        <authorList>
            <person name="Mesny F."/>
            <person name="Miyauchi S."/>
            <person name="Thiergart T."/>
            <person name="Pickel B."/>
            <person name="Atanasova L."/>
            <person name="Karlsson M."/>
            <person name="Huettel B."/>
            <person name="Barry K.W."/>
            <person name="Haridas S."/>
            <person name="Chen C."/>
            <person name="Bauer D."/>
            <person name="Andreopoulos W."/>
            <person name="Pangilinan J."/>
            <person name="LaButti K."/>
            <person name="Riley R."/>
            <person name="Lipzen A."/>
            <person name="Clum A."/>
            <person name="Drula E."/>
            <person name="Henrissat B."/>
            <person name="Kohler A."/>
            <person name="Grigoriev I.V."/>
            <person name="Martin F.M."/>
            <person name="Hacquard S."/>
        </authorList>
    </citation>
    <scope>NUCLEOTIDE SEQUENCE [LARGE SCALE GENOMIC DNA]</scope>
    <source>
        <strain evidence="6 7">MPI-CAGE-CH-0241</strain>
    </source>
</reference>
<dbReference type="EMBL" id="JAGPYM010000016">
    <property type="protein sequence ID" value="KAH6886164.1"/>
    <property type="molecule type" value="Genomic_DNA"/>
</dbReference>